<keyword evidence="3" id="KW-1185">Reference proteome</keyword>
<comment type="caution">
    <text evidence="2">The sequence shown here is derived from an EMBL/GenBank/DDBJ whole genome shotgun (WGS) entry which is preliminary data.</text>
</comment>
<reference evidence="2 3" key="1">
    <citation type="submission" date="2018-04" db="EMBL/GenBank/DDBJ databases">
        <authorList>
            <person name="Zhang X."/>
            <person name="Yuan J."/>
            <person name="Li F."/>
            <person name="Xiang J."/>
        </authorList>
    </citation>
    <scope>NUCLEOTIDE SEQUENCE [LARGE SCALE GENOMIC DNA]</scope>
    <source>
        <tissue evidence="2">Muscle</tissue>
    </source>
</reference>
<proteinExistence type="predicted"/>
<dbReference type="AlphaFoldDB" id="A0A423TGV1"/>
<name>A0A423TGV1_PENVA</name>
<accession>A0A423TGV1</accession>
<sequence length="124" mass="13894">MKYIFHPQRTQSRPTAKSDHRQRRPHGTKGGEESHLLRALLDGAQTAAYGRVLPRQLCIGTGEKVIVRATATDIVTPHRLPSDHRAARRPDAQELGRRLSTRSCVSAWRAQAARVLFQSFCGEN</sequence>
<feature type="region of interest" description="Disordered" evidence="1">
    <location>
        <begin position="1"/>
        <end position="34"/>
    </location>
</feature>
<evidence type="ECO:0000313" key="3">
    <source>
        <dbReference type="Proteomes" id="UP000283509"/>
    </source>
</evidence>
<gene>
    <name evidence="2" type="ORF">C7M84_005785</name>
</gene>
<evidence type="ECO:0000256" key="1">
    <source>
        <dbReference type="SAM" id="MobiDB-lite"/>
    </source>
</evidence>
<reference evidence="2 3" key="2">
    <citation type="submission" date="2019-01" db="EMBL/GenBank/DDBJ databases">
        <title>The decoding of complex shrimp genome reveals the adaptation for benthos swimmer, frequently molting mechanism and breeding impact on genome.</title>
        <authorList>
            <person name="Sun Y."/>
            <person name="Gao Y."/>
            <person name="Yu Y."/>
        </authorList>
    </citation>
    <scope>NUCLEOTIDE SEQUENCE [LARGE SCALE GENOMIC DNA]</scope>
    <source>
        <tissue evidence="2">Muscle</tissue>
    </source>
</reference>
<dbReference type="Proteomes" id="UP000283509">
    <property type="component" value="Unassembled WGS sequence"/>
</dbReference>
<evidence type="ECO:0000313" key="2">
    <source>
        <dbReference type="EMBL" id="ROT75679.1"/>
    </source>
</evidence>
<protein>
    <submittedName>
        <fullName evidence="2">Uncharacterized protein</fullName>
    </submittedName>
</protein>
<dbReference type="EMBL" id="QCYY01001747">
    <property type="protein sequence ID" value="ROT75679.1"/>
    <property type="molecule type" value="Genomic_DNA"/>
</dbReference>
<organism evidence="2 3">
    <name type="scientific">Penaeus vannamei</name>
    <name type="common">Whiteleg shrimp</name>
    <name type="synonym">Litopenaeus vannamei</name>
    <dbReference type="NCBI Taxonomy" id="6689"/>
    <lineage>
        <taxon>Eukaryota</taxon>
        <taxon>Metazoa</taxon>
        <taxon>Ecdysozoa</taxon>
        <taxon>Arthropoda</taxon>
        <taxon>Crustacea</taxon>
        <taxon>Multicrustacea</taxon>
        <taxon>Malacostraca</taxon>
        <taxon>Eumalacostraca</taxon>
        <taxon>Eucarida</taxon>
        <taxon>Decapoda</taxon>
        <taxon>Dendrobranchiata</taxon>
        <taxon>Penaeoidea</taxon>
        <taxon>Penaeidae</taxon>
        <taxon>Penaeus</taxon>
    </lineage>
</organism>